<evidence type="ECO:0000259" key="16">
    <source>
        <dbReference type="PROSITE" id="PS51975"/>
    </source>
</evidence>
<evidence type="ECO:0000256" key="11">
    <source>
        <dbReference type="ARBA" id="ARBA00022759"/>
    </source>
</evidence>
<dbReference type="GO" id="GO:0003723">
    <property type="term" value="F:RNA binding"/>
    <property type="evidence" value="ECO:0007669"/>
    <property type="project" value="UniProtKB-UniRule"/>
</dbReference>
<dbReference type="InterPro" id="IPR012295">
    <property type="entry name" value="TBP_dom_sf"/>
</dbReference>
<dbReference type="InterPro" id="IPR024568">
    <property type="entry name" value="RNase_HIII_N"/>
</dbReference>
<evidence type="ECO:0000256" key="13">
    <source>
        <dbReference type="ARBA" id="ARBA00022842"/>
    </source>
</evidence>
<evidence type="ECO:0000256" key="4">
    <source>
        <dbReference type="ARBA" id="ARBA00004496"/>
    </source>
</evidence>
<dbReference type="NCBIfam" id="TIGR00716">
    <property type="entry name" value="rnhC"/>
    <property type="match status" value="1"/>
</dbReference>
<comment type="caution">
    <text evidence="17">The sequence shown here is derived from an EMBL/GenBank/DDBJ whole genome shotgun (WGS) entry which is preliminary data.</text>
</comment>
<comment type="cofactor">
    <cofactor evidence="2">
        <name>Mg(2+)</name>
        <dbReference type="ChEBI" id="CHEBI:18420"/>
    </cofactor>
</comment>
<comment type="subcellular location">
    <subcellularLocation>
        <location evidence="4 14">Cytoplasm</location>
    </subcellularLocation>
</comment>
<evidence type="ECO:0000256" key="12">
    <source>
        <dbReference type="ARBA" id="ARBA00022801"/>
    </source>
</evidence>
<keyword evidence="11 14" id="KW-0255">Endonuclease</keyword>
<keyword evidence="10 14" id="KW-0479">Metal-binding</keyword>
<dbReference type="PROSITE" id="PS51975">
    <property type="entry name" value="RNASE_H_2"/>
    <property type="match status" value="1"/>
</dbReference>
<keyword evidence="12 14" id="KW-0378">Hydrolase</keyword>
<dbReference type="PANTHER" id="PTHR10954:SF23">
    <property type="entry name" value="RIBONUCLEASE"/>
    <property type="match status" value="1"/>
</dbReference>
<dbReference type="EMBL" id="AYYY01000027">
    <property type="protein sequence ID" value="KRM61342.1"/>
    <property type="molecule type" value="Genomic_DNA"/>
</dbReference>
<dbReference type="PIRSF" id="PIRSF037748">
    <property type="entry name" value="RnhC"/>
    <property type="match status" value="1"/>
</dbReference>
<keyword evidence="9 14" id="KW-0540">Nuclease</keyword>
<sequence length="314" mass="34551">MSVMQEVHQVSSAEITRLKQYYTSSLTSTPPGAVFRAKKNGTVVTAYRSGKVMFQGPHIQSELARWHFTPQAAATTSHTSTHRHATSQPLPTGFATWSVLGSDEVGTGSFFGPLTVAAVFVDRDHLDTVKALGIQDSKKLTDPEIIKMAKQLITFLPYHVVNLMPDKYNQLMARYHNQGQLKALCHNLALQKVLQKIQPTTPDAILIDQFVAPATYYRYLKGQPVILKDHVYFQIKGEQAHLAVAAASVLARYVSLQVMDQLTEQAGITLPIGAGNAVDQIAAKLLHRGLSLDQFAKVHFANTQKAQAIATHLK</sequence>
<keyword evidence="8 14" id="KW-0963">Cytoplasm</keyword>
<dbReference type="PANTHER" id="PTHR10954">
    <property type="entry name" value="RIBONUCLEASE H2 SUBUNIT A"/>
    <property type="match status" value="1"/>
</dbReference>
<dbReference type="CDD" id="cd06590">
    <property type="entry name" value="RNase_HII_bacteria_HIII_like"/>
    <property type="match status" value="1"/>
</dbReference>
<dbReference type="STRING" id="1423813.FC26_GL001778"/>
<dbReference type="SUPFAM" id="SSF53098">
    <property type="entry name" value="Ribonuclease H-like"/>
    <property type="match status" value="1"/>
</dbReference>
<evidence type="ECO:0000256" key="6">
    <source>
        <dbReference type="ARBA" id="ARBA00012180"/>
    </source>
</evidence>
<dbReference type="EC" id="3.1.26.4" evidence="6 14"/>
<evidence type="ECO:0000256" key="8">
    <source>
        <dbReference type="ARBA" id="ARBA00022490"/>
    </source>
</evidence>
<feature type="domain" description="RNase H type-2" evidence="16">
    <location>
        <begin position="97"/>
        <end position="312"/>
    </location>
</feature>
<comment type="similarity">
    <text evidence="5 14">Belongs to the RNase HII family. RnhC subfamily.</text>
</comment>
<dbReference type="Pfam" id="PF01351">
    <property type="entry name" value="RNase_HII"/>
    <property type="match status" value="1"/>
</dbReference>
<dbReference type="GO" id="GO:0004523">
    <property type="term" value="F:RNA-DNA hybrid ribonuclease activity"/>
    <property type="evidence" value="ECO:0007669"/>
    <property type="project" value="UniProtKB-UniRule"/>
</dbReference>
<dbReference type="InterPro" id="IPR004641">
    <property type="entry name" value="RNase_HIII"/>
</dbReference>
<feature type="binding site" evidence="14 15">
    <location>
        <position position="103"/>
    </location>
    <ligand>
        <name>a divalent metal cation</name>
        <dbReference type="ChEBI" id="CHEBI:60240"/>
    </ligand>
</feature>
<dbReference type="InterPro" id="IPR012337">
    <property type="entry name" value="RNaseH-like_sf"/>
</dbReference>
<dbReference type="AlphaFoldDB" id="A0A0R2A1Z7"/>
<proteinExistence type="inferred from homology"/>
<dbReference type="GO" id="GO:0032299">
    <property type="term" value="C:ribonuclease H2 complex"/>
    <property type="evidence" value="ECO:0007669"/>
    <property type="project" value="TreeGrafter"/>
</dbReference>
<dbReference type="GO" id="GO:0006298">
    <property type="term" value="P:mismatch repair"/>
    <property type="evidence" value="ECO:0007669"/>
    <property type="project" value="TreeGrafter"/>
</dbReference>
<evidence type="ECO:0000256" key="14">
    <source>
        <dbReference type="HAMAP-Rule" id="MF_00053"/>
    </source>
</evidence>
<dbReference type="CDD" id="cd14796">
    <property type="entry name" value="RNAse_HIII_N"/>
    <property type="match status" value="1"/>
</dbReference>
<reference evidence="17 18" key="1">
    <citation type="journal article" date="2015" name="Genome Announc.">
        <title>Expanding the biotechnology potential of lactobacilli through comparative genomics of 213 strains and associated genera.</title>
        <authorList>
            <person name="Sun Z."/>
            <person name="Harris H.M."/>
            <person name="McCann A."/>
            <person name="Guo C."/>
            <person name="Argimon S."/>
            <person name="Zhang W."/>
            <person name="Yang X."/>
            <person name="Jeffery I.B."/>
            <person name="Cooney J.C."/>
            <person name="Kagawa T.F."/>
            <person name="Liu W."/>
            <person name="Song Y."/>
            <person name="Salvetti E."/>
            <person name="Wrobel A."/>
            <person name="Rasinkangas P."/>
            <person name="Parkhill J."/>
            <person name="Rea M.C."/>
            <person name="O'Sullivan O."/>
            <person name="Ritari J."/>
            <person name="Douillard F.P."/>
            <person name="Paul Ross R."/>
            <person name="Yang R."/>
            <person name="Briner A.E."/>
            <person name="Felis G.E."/>
            <person name="de Vos W.M."/>
            <person name="Barrangou R."/>
            <person name="Klaenhammer T.R."/>
            <person name="Caufield P.W."/>
            <person name="Cui Y."/>
            <person name="Zhang H."/>
            <person name="O'Toole P.W."/>
        </authorList>
    </citation>
    <scope>NUCLEOTIDE SEQUENCE [LARGE SCALE GENOMIC DNA]</scope>
    <source>
        <strain evidence="17 18">DSM 20634</strain>
    </source>
</reference>
<dbReference type="GO" id="GO:0043137">
    <property type="term" value="P:DNA replication, removal of RNA primer"/>
    <property type="evidence" value="ECO:0007669"/>
    <property type="project" value="TreeGrafter"/>
</dbReference>
<accession>A0A0R2A1Z7</accession>
<evidence type="ECO:0000256" key="3">
    <source>
        <dbReference type="ARBA" id="ARBA00004065"/>
    </source>
</evidence>
<dbReference type="FunFam" id="3.30.420.10:FF:000047">
    <property type="entry name" value="Ribonuclease HIII"/>
    <property type="match status" value="1"/>
</dbReference>
<organism evidence="17 18">
    <name type="scientific">Paucilactobacillus vaccinostercus DSM 20634</name>
    <dbReference type="NCBI Taxonomy" id="1423813"/>
    <lineage>
        <taxon>Bacteria</taxon>
        <taxon>Bacillati</taxon>
        <taxon>Bacillota</taxon>
        <taxon>Bacilli</taxon>
        <taxon>Lactobacillales</taxon>
        <taxon>Lactobacillaceae</taxon>
        <taxon>Paucilactobacillus</taxon>
    </lineage>
</organism>
<dbReference type="PATRIC" id="fig|1423813.3.peg.1806"/>
<protein>
    <recommendedName>
        <fullName evidence="7 14">Ribonuclease HIII</fullName>
        <shortName evidence="14">RNase HIII</shortName>
        <ecNumber evidence="6 14">3.1.26.4</ecNumber>
    </recommendedName>
</protein>
<dbReference type="Pfam" id="PF11858">
    <property type="entry name" value="DUF3378"/>
    <property type="match status" value="1"/>
</dbReference>
<comment type="cofactor">
    <cofactor evidence="14 15">
        <name>Mn(2+)</name>
        <dbReference type="ChEBI" id="CHEBI:29035"/>
    </cofactor>
    <cofactor evidence="14 15">
        <name>Mg(2+)</name>
        <dbReference type="ChEBI" id="CHEBI:18420"/>
    </cofactor>
    <text evidence="14 15">Manganese or magnesium. Binds 1 divalent metal ion per monomer in the absence of substrate. May bind a second metal ion after substrate binding.</text>
</comment>
<dbReference type="GO" id="GO:0000287">
    <property type="term" value="F:magnesium ion binding"/>
    <property type="evidence" value="ECO:0007669"/>
    <property type="project" value="UniProtKB-UniRule"/>
</dbReference>
<evidence type="ECO:0000256" key="2">
    <source>
        <dbReference type="ARBA" id="ARBA00001946"/>
    </source>
</evidence>
<feature type="binding site" evidence="14 15">
    <location>
        <position position="104"/>
    </location>
    <ligand>
        <name>a divalent metal cation</name>
        <dbReference type="ChEBI" id="CHEBI:60240"/>
    </ligand>
</feature>
<dbReference type="Proteomes" id="UP000051733">
    <property type="component" value="Unassembled WGS sequence"/>
</dbReference>
<dbReference type="Gene3D" id="3.30.420.10">
    <property type="entry name" value="Ribonuclease H-like superfamily/Ribonuclease H"/>
    <property type="match status" value="1"/>
</dbReference>
<dbReference type="InterPro" id="IPR036397">
    <property type="entry name" value="RNaseH_sf"/>
</dbReference>
<dbReference type="InterPro" id="IPR024567">
    <property type="entry name" value="RNase_HII/HIII_dom"/>
</dbReference>
<evidence type="ECO:0000256" key="1">
    <source>
        <dbReference type="ARBA" id="ARBA00000077"/>
    </source>
</evidence>
<dbReference type="Gene3D" id="3.30.310.10">
    <property type="entry name" value="TATA-Binding Protein"/>
    <property type="match status" value="1"/>
</dbReference>
<evidence type="ECO:0000256" key="10">
    <source>
        <dbReference type="ARBA" id="ARBA00022723"/>
    </source>
</evidence>
<keyword evidence="18" id="KW-1185">Reference proteome</keyword>
<evidence type="ECO:0000256" key="15">
    <source>
        <dbReference type="PROSITE-ProRule" id="PRU01319"/>
    </source>
</evidence>
<evidence type="ECO:0000313" key="18">
    <source>
        <dbReference type="Proteomes" id="UP000051733"/>
    </source>
</evidence>
<dbReference type="HAMAP" id="MF_00053">
    <property type="entry name" value="RNase_HIII"/>
    <property type="match status" value="1"/>
</dbReference>
<name>A0A0R2A1Z7_9LACO</name>
<evidence type="ECO:0000256" key="9">
    <source>
        <dbReference type="ARBA" id="ARBA00022722"/>
    </source>
</evidence>
<gene>
    <name evidence="14" type="primary">rnhC</name>
    <name evidence="17" type="ORF">FC26_GL001778</name>
</gene>
<dbReference type="GO" id="GO:0005737">
    <property type="term" value="C:cytoplasm"/>
    <property type="evidence" value="ECO:0007669"/>
    <property type="project" value="UniProtKB-SubCell"/>
</dbReference>
<keyword evidence="13 14" id="KW-0460">Magnesium</keyword>
<comment type="function">
    <text evidence="3 14">Endonuclease that specifically degrades the RNA of RNA-DNA hybrids.</text>
</comment>
<evidence type="ECO:0000256" key="7">
    <source>
        <dbReference type="ARBA" id="ARBA00021407"/>
    </source>
</evidence>
<dbReference type="InterPro" id="IPR001352">
    <property type="entry name" value="RNase_HII/HIII"/>
</dbReference>
<evidence type="ECO:0000256" key="5">
    <source>
        <dbReference type="ARBA" id="ARBA00008378"/>
    </source>
</evidence>
<comment type="catalytic activity">
    <reaction evidence="1 14 15">
        <text>Endonucleolytic cleavage to 5'-phosphomonoester.</text>
        <dbReference type="EC" id="3.1.26.4"/>
    </reaction>
</comment>
<feature type="binding site" evidence="14 15">
    <location>
        <position position="208"/>
    </location>
    <ligand>
        <name>a divalent metal cation</name>
        <dbReference type="ChEBI" id="CHEBI:60240"/>
    </ligand>
</feature>
<evidence type="ECO:0000313" key="17">
    <source>
        <dbReference type="EMBL" id="KRM61342.1"/>
    </source>
</evidence>